<protein>
    <submittedName>
        <fullName evidence="1">(Mediterranean fruit fly) hypothetical protein</fullName>
    </submittedName>
</protein>
<dbReference type="Proteomes" id="UP000606786">
    <property type="component" value="Unassembled WGS sequence"/>
</dbReference>
<name>A0A811UU18_CERCA</name>
<accession>A0A811UU18</accession>
<proteinExistence type="predicted"/>
<gene>
    <name evidence="1" type="ORF">CCAP1982_LOCUS10309</name>
</gene>
<reference evidence="1" key="1">
    <citation type="submission" date="2020-11" db="EMBL/GenBank/DDBJ databases">
        <authorList>
            <person name="Whitehead M."/>
        </authorList>
    </citation>
    <scope>NUCLEOTIDE SEQUENCE</scope>
    <source>
        <strain evidence="1">EGII</strain>
    </source>
</reference>
<keyword evidence="2" id="KW-1185">Reference proteome</keyword>
<evidence type="ECO:0000313" key="2">
    <source>
        <dbReference type="Proteomes" id="UP000606786"/>
    </source>
</evidence>
<dbReference type="AlphaFoldDB" id="A0A811UU18"/>
<comment type="caution">
    <text evidence="1">The sequence shown here is derived from an EMBL/GenBank/DDBJ whole genome shotgun (WGS) entry which is preliminary data.</text>
</comment>
<organism evidence="1 2">
    <name type="scientific">Ceratitis capitata</name>
    <name type="common">Mediterranean fruit fly</name>
    <name type="synonym">Tephritis capitata</name>
    <dbReference type="NCBI Taxonomy" id="7213"/>
    <lineage>
        <taxon>Eukaryota</taxon>
        <taxon>Metazoa</taxon>
        <taxon>Ecdysozoa</taxon>
        <taxon>Arthropoda</taxon>
        <taxon>Hexapoda</taxon>
        <taxon>Insecta</taxon>
        <taxon>Pterygota</taxon>
        <taxon>Neoptera</taxon>
        <taxon>Endopterygota</taxon>
        <taxon>Diptera</taxon>
        <taxon>Brachycera</taxon>
        <taxon>Muscomorpha</taxon>
        <taxon>Tephritoidea</taxon>
        <taxon>Tephritidae</taxon>
        <taxon>Ceratitis</taxon>
        <taxon>Ceratitis</taxon>
    </lineage>
</organism>
<feature type="non-terminal residue" evidence="1">
    <location>
        <position position="1"/>
    </location>
</feature>
<dbReference type="EMBL" id="CAJHJT010000023">
    <property type="protein sequence ID" value="CAD7001818.1"/>
    <property type="molecule type" value="Genomic_DNA"/>
</dbReference>
<sequence>MEDKLPEEQLNENRVQVGGLNLFDSNRRIDTGIPHPVDFIPMDYLNRCAARIFGTTGQESHHTTYRITDELSVSEENNSLTFSRKIEELFDKS</sequence>
<evidence type="ECO:0000313" key="1">
    <source>
        <dbReference type="EMBL" id="CAD7001818.1"/>
    </source>
</evidence>